<accession>A0ABY8N2I2</accession>
<protein>
    <submittedName>
        <fullName evidence="1">Uncharacterized protein</fullName>
    </submittedName>
</protein>
<organism evidence="1 2">
    <name type="scientific">Flavobacterium keumense</name>
    <dbReference type="NCBI Taxonomy" id="1306518"/>
    <lineage>
        <taxon>Bacteria</taxon>
        <taxon>Pseudomonadati</taxon>
        <taxon>Bacteroidota</taxon>
        <taxon>Flavobacteriia</taxon>
        <taxon>Flavobacteriales</taxon>
        <taxon>Flavobacteriaceae</taxon>
        <taxon>Flavobacterium</taxon>
    </lineage>
</organism>
<evidence type="ECO:0000313" key="1">
    <source>
        <dbReference type="EMBL" id="WGK93860.1"/>
    </source>
</evidence>
<gene>
    <name evidence="1" type="ORF">MG292_07130</name>
</gene>
<dbReference type="Proteomes" id="UP001232117">
    <property type="component" value="Chromosome"/>
</dbReference>
<reference evidence="1 2" key="2">
    <citation type="submission" date="2023-06" db="EMBL/GenBank/DDBJ databases">
        <title>Complete Genome Sequence of Flavobacterium keumense K3R-10.</title>
        <authorList>
            <person name="Jeong H."/>
            <person name="Jhang S.Y."/>
            <person name="Kim J.N."/>
        </authorList>
    </citation>
    <scope>NUCLEOTIDE SEQUENCE [LARGE SCALE GENOMIC DNA]</scope>
    <source>
        <strain evidence="1 2">K3R-10</strain>
    </source>
</reference>
<sequence length="166" mass="19749">MIFCIQSYLQFLWLSKNEHGVHSPFVYSLLTKCFYKKASLAHHSFDLKLSPKKERLLNKMYHYFKFKNCVFYTPEIAIDNTILEADLIYTTIDSVENIDPFIESLFSKTHNDTCFIFNNIYRNPVTALAWKKIIGHPRFTVTIDTYLFGIAFIRREQEKEHFTIRT</sequence>
<name>A0ABY8N2I2_9FLAO</name>
<dbReference type="RefSeq" id="WP_264533410.1">
    <property type="nucleotide sequence ID" value="NZ_CP092332.1"/>
</dbReference>
<evidence type="ECO:0000313" key="2">
    <source>
        <dbReference type="Proteomes" id="UP001232117"/>
    </source>
</evidence>
<proteinExistence type="predicted"/>
<dbReference type="EMBL" id="CP092332">
    <property type="protein sequence ID" value="WGK93860.1"/>
    <property type="molecule type" value="Genomic_DNA"/>
</dbReference>
<keyword evidence="2" id="KW-1185">Reference proteome</keyword>
<reference evidence="1 2" key="1">
    <citation type="submission" date="2022-02" db="EMBL/GenBank/DDBJ databases">
        <authorList>
            <person name="Cha I.-T."/>
            <person name="Lee K.-E."/>
            <person name="Park S.-J."/>
        </authorList>
    </citation>
    <scope>NUCLEOTIDE SEQUENCE [LARGE SCALE GENOMIC DNA]</scope>
    <source>
        <strain evidence="1 2">K3R-10</strain>
    </source>
</reference>